<dbReference type="EMBL" id="HBUF01547663">
    <property type="protein sequence ID" value="CAG6757714.1"/>
    <property type="molecule type" value="Transcribed_RNA"/>
</dbReference>
<accession>A0A8D9A191</accession>
<organism evidence="1">
    <name type="scientific">Cacopsylla melanoneura</name>
    <dbReference type="NCBI Taxonomy" id="428564"/>
    <lineage>
        <taxon>Eukaryota</taxon>
        <taxon>Metazoa</taxon>
        <taxon>Ecdysozoa</taxon>
        <taxon>Arthropoda</taxon>
        <taxon>Hexapoda</taxon>
        <taxon>Insecta</taxon>
        <taxon>Pterygota</taxon>
        <taxon>Neoptera</taxon>
        <taxon>Paraneoptera</taxon>
        <taxon>Hemiptera</taxon>
        <taxon>Sternorrhyncha</taxon>
        <taxon>Psylloidea</taxon>
        <taxon>Psyllidae</taxon>
        <taxon>Psyllinae</taxon>
        <taxon>Cacopsylla</taxon>
    </lineage>
</organism>
<protein>
    <submittedName>
        <fullName evidence="1">Uncharacterized protein</fullName>
    </submittedName>
</protein>
<name>A0A8D9A191_9HEMI</name>
<proteinExistence type="predicted"/>
<dbReference type="AlphaFoldDB" id="A0A8D9A191"/>
<reference evidence="1" key="1">
    <citation type="submission" date="2021-05" db="EMBL/GenBank/DDBJ databases">
        <authorList>
            <person name="Alioto T."/>
            <person name="Alioto T."/>
            <person name="Gomez Garrido J."/>
        </authorList>
    </citation>
    <scope>NUCLEOTIDE SEQUENCE</scope>
</reference>
<sequence>MLNCFTVEGHVLTAINGKLSTLEGHNTCQLQMVKFLLWKDTFPLQVVKHELWRGSFKQQIVKLPLWRDRFKLQRAKLPLWRDKVLVWRYECGQLVCLEHPLVHVQIVLVPHCL</sequence>
<evidence type="ECO:0000313" key="1">
    <source>
        <dbReference type="EMBL" id="CAG6757714.1"/>
    </source>
</evidence>